<dbReference type="EMBL" id="CAVNYO010000455">
    <property type="protein sequence ID" value="CAK5282563.1"/>
    <property type="molecule type" value="Genomic_DNA"/>
</dbReference>
<reference evidence="2" key="1">
    <citation type="submission" date="2023-11" db="EMBL/GenBank/DDBJ databases">
        <authorList>
            <person name="De Vega J J."/>
            <person name="De Vega J J."/>
        </authorList>
    </citation>
    <scope>NUCLEOTIDE SEQUENCE</scope>
</reference>
<gene>
    <name evidence="2" type="ORF">MYCIT1_LOCUS34398</name>
</gene>
<evidence type="ECO:0000313" key="3">
    <source>
        <dbReference type="Proteomes" id="UP001295794"/>
    </source>
</evidence>
<feature type="signal peptide" evidence="1">
    <location>
        <begin position="1"/>
        <end position="21"/>
    </location>
</feature>
<proteinExistence type="predicted"/>
<evidence type="ECO:0000313" key="2">
    <source>
        <dbReference type="EMBL" id="CAK5282563.1"/>
    </source>
</evidence>
<name>A0AAD2K738_9AGAR</name>
<sequence length="220" mass="25079">MFIFKSSHFALALAAISAVNALSFKAPKTAPCAEHVAVPAVKHQDSVLPQYRPEPEIKVLQFINVGLQGSIFQSDDESEDALKITFASLAQNYTGQWESIRAYPRRGIFWISNVQTATYIGVEYEGDDPKLVVKRGVGAASFEYERGSSPEAFSIRLVNTNLVWQAVYDDETKKHSGHVRFLIFMAIEYISEYHELQVELREKIEKWEHGREYQDWIFAN</sequence>
<feature type="chain" id="PRO_5042131613" evidence="1">
    <location>
        <begin position="22"/>
        <end position="220"/>
    </location>
</feature>
<keyword evidence="1" id="KW-0732">Signal</keyword>
<comment type="caution">
    <text evidence="2">The sequence shown here is derived from an EMBL/GenBank/DDBJ whole genome shotgun (WGS) entry which is preliminary data.</text>
</comment>
<organism evidence="2 3">
    <name type="scientific">Mycena citricolor</name>
    <dbReference type="NCBI Taxonomy" id="2018698"/>
    <lineage>
        <taxon>Eukaryota</taxon>
        <taxon>Fungi</taxon>
        <taxon>Dikarya</taxon>
        <taxon>Basidiomycota</taxon>
        <taxon>Agaricomycotina</taxon>
        <taxon>Agaricomycetes</taxon>
        <taxon>Agaricomycetidae</taxon>
        <taxon>Agaricales</taxon>
        <taxon>Marasmiineae</taxon>
        <taxon>Mycenaceae</taxon>
        <taxon>Mycena</taxon>
    </lineage>
</organism>
<protein>
    <submittedName>
        <fullName evidence="2">Uncharacterized protein</fullName>
    </submittedName>
</protein>
<evidence type="ECO:0000256" key="1">
    <source>
        <dbReference type="SAM" id="SignalP"/>
    </source>
</evidence>
<keyword evidence="3" id="KW-1185">Reference proteome</keyword>
<accession>A0AAD2K738</accession>
<dbReference type="AlphaFoldDB" id="A0AAD2K738"/>
<dbReference type="Proteomes" id="UP001295794">
    <property type="component" value="Unassembled WGS sequence"/>
</dbReference>